<reference evidence="2 3" key="1">
    <citation type="journal article" date="2016" name="Nat. Commun.">
        <title>Thousands of microbial genomes shed light on interconnected biogeochemical processes in an aquifer system.</title>
        <authorList>
            <person name="Anantharaman K."/>
            <person name="Brown C.T."/>
            <person name="Hug L.A."/>
            <person name="Sharon I."/>
            <person name="Castelle C.J."/>
            <person name="Probst A.J."/>
            <person name="Thomas B.C."/>
            <person name="Singh A."/>
            <person name="Wilkins M.J."/>
            <person name="Karaoz U."/>
            <person name="Brodie E.L."/>
            <person name="Williams K.H."/>
            <person name="Hubbard S.S."/>
            <person name="Banfield J.F."/>
        </authorList>
    </citation>
    <scope>NUCLEOTIDE SEQUENCE [LARGE SCALE GENOMIC DNA]</scope>
</reference>
<dbReference type="Pfam" id="PF04307">
    <property type="entry name" value="YdjM"/>
    <property type="match status" value="1"/>
</dbReference>
<keyword evidence="1" id="KW-1133">Transmembrane helix</keyword>
<feature type="transmembrane region" description="Helical" evidence="1">
    <location>
        <begin position="34"/>
        <end position="54"/>
    </location>
</feature>
<evidence type="ECO:0008006" key="4">
    <source>
        <dbReference type="Google" id="ProtNLM"/>
    </source>
</evidence>
<evidence type="ECO:0000313" key="2">
    <source>
        <dbReference type="EMBL" id="OGC52293.1"/>
    </source>
</evidence>
<dbReference type="InterPro" id="IPR007404">
    <property type="entry name" value="YdjM-like"/>
</dbReference>
<keyword evidence="1" id="KW-0812">Transmembrane</keyword>
<dbReference type="STRING" id="1802624.A2982_00440"/>
<protein>
    <recommendedName>
        <fullName evidence="4">Metal-dependent hydrolase</fullName>
    </recommendedName>
</protein>
<feature type="transmembrane region" description="Helical" evidence="1">
    <location>
        <begin position="144"/>
        <end position="165"/>
    </location>
</feature>
<dbReference type="AlphaFoldDB" id="A0A1F4V6P6"/>
<feature type="transmembrane region" description="Helical" evidence="1">
    <location>
        <begin position="6"/>
        <end position="22"/>
    </location>
</feature>
<proteinExistence type="predicted"/>
<keyword evidence="1" id="KW-0472">Membrane</keyword>
<sequence>MIFAHAFIGMIIAFAYESVYRGKGVFSNPRQKMALWTSAILGSIFPDFDILYPIFINTQADHRELLTHSMIPYLFVLALIIGGSRLHQYTKIQASVIAVFFIGILFHLIGDSFVDKVYLFKPFSNFSFQFEHSQIDKNKGFLGYFHSSFMLAESMISLLGFGLFIKSFANFHKQFRLLLSFIAIIEAGVFIALLPFLYSFN</sequence>
<feature type="transmembrane region" description="Helical" evidence="1">
    <location>
        <begin position="96"/>
        <end position="114"/>
    </location>
</feature>
<evidence type="ECO:0000313" key="3">
    <source>
        <dbReference type="Proteomes" id="UP000178771"/>
    </source>
</evidence>
<feature type="transmembrane region" description="Helical" evidence="1">
    <location>
        <begin position="177"/>
        <end position="198"/>
    </location>
</feature>
<organism evidence="2 3">
    <name type="scientific">candidate division WWE3 bacterium RIFCSPLOWO2_01_FULL_39_13</name>
    <dbReference type="NCBI Taxonomy" id="1802624"/>
    <lineage>
        <taxon>Bacteria</taxon>
        <taxon>Katanobacteria</taxon>
    </lineage>
</organism>
<accession>A0A1F4V6P6</accession>
<dbReference type="EMBL" id="MEVH01000004">
    <property type="protein sequence ID" value="OGC52293.1"/>
    <property type="molecule type" value="Genomic_DNA"/>
</dbReference>
<gene>
    <name evidence="2" type="ORF">A2982_00440</name>
</gene>
<dbReference type="Proteomes" id="UP000178771">
    <property type="component" value="Unassembled WGS sequence"/>
</dbReference>
<feature type="transmembrane region" description="Helical" evidence="1">
    <location>
        <begin position="66"/>
        <end position="84"/>
    </location>
</feature>
<comment type="caution">
    <text evidence="2">The sequence shown here is derived from an EMBL/GenBank/DDBJ whole genome shotgun (WGS) entry which is preliminary data.</text>
</comment>
<name>A0A1F4V6P6_UNCKA</name>
<evidence type="ECO:0000256" key="1">
    <source>
        <dbReference type="SAM" id="Phobius"/>
    </source>
</evidence>